<dbReference type="eggNOG" id="COG2882">
    <property type="taxonomic scope" value="Bacteria"/>
</dbReference>
<dbReference type="AlphaFoldDB" id="A0A0U1P6U7"/>
<keyword evidence="12" id="KW-0969">Cilium</keyword>
<dbReference type="PANTHER" id="PTHR38786">
    <property type="entry name" value="FLAGELLAR FLIJ PROTEIN"/>
    <property type="match status" value="1"/>
</dbReference>
<proteinExistence type="inferred from homology"/>
<dbReference type="GO" id="GO:0009288">
    <property type="term" value="C:bacterial-type flagellum"/>
    <property type="evidence" value="ECO:0007669"/>
    <property type="project" value="InterPro"/>
</dbReference>
<dbReference type="Proteomes" id="UP000030675">
    <property type="component" value="Unassembled WGS sequence"/>
</dbReference>
<dbReference type="EMBL" id="DF196819">
    <property type="protein sequence ID" value="GAD30446.1"/>
    <property type="molecule type" value="Genomic_DNA"/>
</dbReference>
<comment type="similarity">
    <text evidence="2">Belongs to the FliJ family.</text>
</comment>
<keyword evidence="10" id="KW-1006">Bacterial flagellum protein export</keyword>
<evidence type="ECO:0000256" key="4">
    <source>
        <dbReference type="ARBA" id="ARBA00022448"/>
    </source>
</evidence>
<dbReference type="HOGENOM" id="CLU_119965_3_1_6"/>
<keyword evidence="9" id="KW-0472">Membrane</keyword>
<evidence type="ECO:0000256" key="6">
    <source>
        <dbReference type="ARBA" id="ARBA00022500"/>
    </source>
</evidence>
<keyword evidence="11" id="KW-0175">Coiled coil</keyword>
<evidence type="ECO:0000256" key="2">
    <source>
        <dbReference type="ARBA" id="ARBA00010004"/>
    </source>
</evidence>
<evidence type="ECO:0000256" key="1">
    <source>
        <dbReference type="ARBA" id="ARBA00004413"/>
    </source>
</evidence>
<keyword evidence="12" id="KW-0966">Cell projection</keyword>
<dbReference type="InterPro" id="IPR012823">
    <property type="entry name" value="Flagell_FliJ"/>
</dbReference>
<reference evidence="13" key="1">
    <citation type="submission" date="2012-12" db="EMBL/GenBank/DDBJ databases">
        <title>Genome Sequence of Photobacterium leiognathi lrivu.4.1.</title>
        <authorList>
            <person name="Urbanczyk H."/>
            <person name="Ogura Y."/>
            <person name="Hayashi T."/>
            <person name="Dunlap P.V."/>
        </authorList>
    </citation>
    <scope>NUCLEOTIDE SEQUENCE [LARGE SCALE GENOMIC DNA]</scope>
    <source>
        <strain evidence="13">lrivu.4.1</strain>
    </source>
</reference>
<dbReference type="GO" id="GO:0006935">
    <property type="term" value="P:chemotaxis"/>
    <property type="evidence" value="ECO:0007669"/>
    <property type="project" value="UniProtKB-KW"/>
</dbReference>
<keyword evidence="6" id="KW-0145">Chemotaxis</keyword>
<dbReference type="Pfam" id="PF02050">
    <property type="entry name" value="FliJ"/>
    <property type="match status" value="1"/>
</dbReference>
<dbReference type="InterPro" id="IPR053716">
    <property type="entry name" value="Flag_assembly_chemotaxis_eff"/>
</dbReference>
<evidence type="ECO:0000256" key="10">
    <source>
        <dbReference type="ARBA" id="ARBA00023225"/>
    </source>
</evidence>
<dbReference type="GO" id="GO:0071973">
    <property type="term" value="P:bacterial-type flagellum-dependent cell motility"/>
    <property type="evidence" value="ECO:0007669"/>
    <property type="project" value="InterPro"/>
</dbReference>
<evidence type="ECO:0000313" key="13">
    <source>
        <dbReference type="Proteomes" id="UP000030675"/>
    </source>
</evidence>
<sequence length="146" mass="17654">MSNALALIIEQAKEQEHQASLALNQARIDQENYRQQLAQIEQYRLDYLNQLSTRGQQGLTASQYSHLQKFLTQLDNTLEKQKQAGGYFEEQIQKCTQHWQEMQQKRRSVEWLVEKRKREHQQWLDKQEQKMMDEFVTLQFARRLQQ</sequence>
<dbReference type="InterPro" id="IPR052570">
    <property type="entry name" value="FliJ"/>
</dbReference>
<keyword evidence="4" id="KW-0813">Transport</keyword>
<dbReference type="GO" id="GO:0005886">
    <property type="term" value="C:plasma membrane"/>
    <property type="evidence" value="ECO:0007669"/>
    <property type="project" value="UniProtKB-SubCell"/>
</dbReference>
<keyword evidence="8" id="KW-0653">Protein transport</keyword>
<feature type="coiled-coil region" evidence="11">
    <location>
        <begin position="9"/>
        <end position="43"/>
    </location>
</feature>
<comment type="subcellular location">
    <subcellularLocation>
        <location evidence="1">Cell membrane</location>
        <topology evidence="1">Peripheral membrane protein</topology>
        <orientation evidence="1">Cytoplasmic side</orientation>
    </subcellularLocation>
</comment>
<evidence type="ECO:0000313" key="12">
    <source>
        <dbReference type="EMBL" id="GAD30446.1"/>
    </source>
</evidence>
<evidence type="ECO:0000256" key="5">
    <source>
        <dbReference type="ARBA" id="ARBA00022475"/>
    </source>
</evidence>
<dbReference type="RefSeq" id="WP_023933135.1">
    <property type="nucleotide sequence ID" value="NZ_DF196819.1"/>
</dbReference>
<evidence type="ECO:0000256" key="3">
    <source>
        <dbReference type="ARBA" id="ARBA00020392"/>
    </source>
</evidence>
<evidence type="ECO:0000256" key="7">
    <source>
        <dbReference type="ARBA" id="ARBA00022795"/>
    </source>
</evidence>
<dbReference type="Gene3D" id="1.10.287.1700">
    <property type="match status" value="1"/>
</dbReference>
<dbReference type="PANTHER" id="PTHR38786:SF1">
    <property type="entry name" value="FLAGELLAR FLIJ PROTEIN"/>
    <property type="match status" value="1"/>
</dbReference>
<evidence type="ECO:0000256" key="9">
    <source>
        <dbReference type="ARBA" id="ARBA00023136"/>
    </source>
</evidence>
<keyword evidence="12" id="KW-0282">Flagellum</keyword>
<dbReference type="GO" id="GO:0044781">
    <property type="term" value="P:bacterial-type flagellum organization"/>
    <property type="evidence" value="ECO:0007669"/>
    <property type="project" value="UniProtKB-KW"/>
</dbReference>
<dbReference type="NCBIfam" id="TIGR02473">
    <property type="entry name" value="flagell_FliJ"/>
    <property type="match status" value="1"/>
</dbReference>
<name>A0A0U1P6U7_PHOLE</name>
<keyword evidence="5" id="KW-1003">Cell membrane</keyword>
<accession>A0A0U1P6U7</accession>
<gene>
    <name evidence="12" type="ORF">PLEI_2102</name>
</gene>
<evidence type="ECO:0000256" key="11">
    <source>
        <dbReference type="SAM" id="Coils"/>
    </source>
</evidence>
<keyword evidence="7" id="KW-1005">Bacterial flagellum biogenesis</keyword>
<evidence type="ECO:0000256" key="8">
    <source>
        <dbReference type="ARBA" id="ARBA00022927"/>
    </source>
</evidence>
<organism evidence="12 13">
    <name type="scientific">Photobacterium leiognathi lrivu.4.1</name>
    <dbReference type="NCBI Taxonomy" id="1248232"/>
    <lineage>
        <taxon>Bacteria</taxon>
        <taxon>Pseudomonadati</taxon>
        <taxon>Pseudomonadota</taxon>
        <taxon>Gammaproteobacteria</taxon>
        <taxon>Vibrionales</taxon>
        <taxon>Vibrionaceae</taxon>
        <taxon>Photobacterium</taxon>
    </lineage>
</organism>
<protein>
    <recommendedName>
        <fullName evidence="3">Flagellar FliJ protein</fullName>
    </recommendedName>
</protein>
<dbReference type="GO" id="GO:0015031">
    <property type="term" value="P:protein transport"/>
    <property type="evidence" value="ECO:0007669"/>
    <property type="project" value="UniProtKB-KW"/>
</dbReference>